<sequence>MRLEVVGGDEFRGGNPEERAGRKGLGGRERQAEGLDDRQRLLTEGSGRKHGQGHARRFALEFVSERVLREIKLPMFSIVIDQINYNEKI</sequence>
<feature type="region of interest" description="Disordered" evidence="1">
    <location>
        <begin position="1"/>
        <end position="36"/>
    </location>
</feature>
<evidence type="ECO:0000313" key="2">
    <source>
        <dbReference type="EMBL" id="KAF3564135.1"/>
    </source>
</evidence>
<evidence type="ECO:0000256" key="1">
    <source>
        <dbReference type="SAM" id="MobiDB-lite"/>
    </source>
</evidence>
<dbReference type="Proteomes" id="UP000266723">
    <property type="component" value="Unassembled WGS sequence"/>
</dbReference>
<keyword evidence="3" id="KW-1185">Reference proteome</keyword>
<reference evidence="2 3" key="1">
    <citation type="journal article" date="2020" name="BMC Genomics">
        <title>Intraspecific diversification of the crop wild relative Brassica cretica Lam. using demographic model selection.</title>
        <authorList>
            <person name="Kioukis A."/>
            <person name="Michalopoulou V.A."/>
            <person name="Briers L."/>
            <person name="Pirintsos S."/>
            <person name="Studholme D.J."/>
            <person name="Pavlidis P."/>
            <person name="Sarris P.F."/>
        </authorList>
    </citation>
    <scope>NUCLEOTIDE SEQUENCE [LARGE SCALE GENOMIC DNA]</scope>
    <source>
        <strain evidence="3">cv. PFS-1207/04</strain>
    </source>
</reference>
<dbReference type="EMBL" id="QGKV02000759">
    <property type="protein sequence ID" value="KAF3564135.1"/>
    <property type="molecule type" value="Genomic_DNA"/>
</dbReference>
<protein>
    <submittedName>
        <fullName evidence="2">Uncharacterized protein</fullName>
    </submittedName>
</protein>
<comment type="caution">
    <text evidence="2">The sequence shown here is derived from an EMBL/GenBank/DDBJ whole genome shotgun (WGS) entry which is preliminary data.</text>
</comment>
<proteinExistence type="predicted"/>
<name>A0ABQ7CYU6_BRACR</name>
<organism evidence="2 3">
    <name type="scientific">Brassica cretica</name>
    <name type="common">Mustard</name>
    <dbReference type="NCBI Taxonomy" id="69181"/>
    <lineage>
        <taxon>Eukaryota</taxon>
        <taxon>Viridiplantae</taxon>
        <taxon>Streptophyta</taxon>
        <taxon>Embryophyta</taxon>
        <taxon>Tracheophyta</taxon>
        <taxon>Spermatophyta</taxon>
        <taxon>Magnoliopsida</taxon>
        <taxon>eudicotyledons</taxon>
        <taxon>Gunneridae</taxon>
        <taxon>Pentapetalae</taxon>
        <taxon>rosids</taxon>
        <taxon>malvids</taxon>
        <taxon>Brassicales</taxon>
        <taxon>Brassicaceae</taxon>
        <taxon>Brassiceae</taxon>
        <taxon>Brassica</taxon>
    </lineage>
</organism>
<evidence type="ECO:0000313" key="3">
    <source>
        <dbReference type="Proteomes" id="UP000266723"/>
    </source>
</evidence>
<accession>A0ABQ7CYU6</accession>
<gene>
    <name evidence="2" type="ORF">DY000_02019582</name>
</gene>